<evidence type="ECO:0000256" key="5">
    <source>
        <dbReference type="ARBA" id="ARBA00037974"/>
    </source>
</evidence>
<organism evidence="7 8">
    <name type="scientific">Pontibacillus marinus BH030004 = DSM 16465</name>
    <dbReference type="NCBI Taxonomy" id="1385511"/>
    <lineage>
        <taxon>Bacteria</taxon>
        <taxon>Bacillati</taxon>
        <taxon>Bacillota</taxon>
        <taxon>Bacilli</taxon>
        <taxon>Bacillales</taxon>
        <taxon>Bacillaceae</taxon>
        <taxon>Pontibacillus</taxon>
    </lineage>
</organism>
<comment type="similarity">
    <text evidence="5">Belongs to the class-II pyridoxal-phosphate-dependent aminotransferase family. MalY/PatB cystathionine beta-lyase subfamily.</text>
</comment>
<feature type="domain" description="Aminotransferase class I/classII large" evidence="6">
    <location>
        <begin position="35"/>
        <end position="382"/>
    </location>
</feature>
<evidence type="ECO:0000256" key="3">
    <source>
        <dbReference type="ARBA" id="ARBA00022898"/>
    </source>
</evidence>
<dbReference type="Pfam" id="PF00155">
    <property type="entry name" value="Aminotran_1_2"/>
    <property type="match status" value="1"/>
</dbReference>
<dbReference type="InterPro" id="IPR051798">
    <property type="entry name" value="Class-II_PLP-Dep_Aminotrans"/>
</dbReference>
<evidence type="ECO:0000259" key="6">
    <source>
        <dbReference type="Pfam" id="PF00155"/>
    </source>
</evidence>
<dbReference type="Gene3D" id="3.90.1150.10">
    <property type="entry name" value="Aspartate Aminotransferase, domain 1"/>
    <property type="match status" value="1"/>
</dbReference>
<accession>A0A0A5HHT0</accession>
<keyword evidence="3" id="KW-0663">Pyridoxal phosphate</keyword>
<dbReference type="PANTHER" id="PTHR43525">
    <property type="entry name" value="PROTEIN MALY"/>
    <property type="match status" value="1"/>
</dbReference>
<dbReference type="InterPro" id="IPR015422">
    <property type="entry name" value="PyrdxlP-dep_Trfase_small"/>
</dbReference>
<name>A0A0A5HHT0_9BACI</name>
<dbReference type="InterPro" id="IPR004839">
    <property type="entry name" value="Aminotransferase_I/II_large"/>
</dbReference>
<proteinExistence type="inferred from homology"/>
<dbReference type="RefSeq" id="WP_027445907.1">
    <property type="nucleotide sequence ID" value="NZ_AULJ01000019.1"/>
</dbReference>
<dbReference type="GO" id="GO:0030170">
    <property type="term" value="F:pyridoxal phosphate binding"/>
    <property type="evidence" value="ECO:0007669"/>
    <property type="project" value="InterPro"/>
</dbReference>
<dbReference type="InterPro" id="IPR015421">
    <property type="entry name" value="PyrdxlP-dep_Trfase_major"/>
</dbReference>
<comment type="caution">
    <text evidence="7">The sequence shown here is derived from an EMBL/GenBank/DDBJ whole genome shotgun (WGS) entry which is preliminary data.</text>
</comment>
<keyword evidence="8" id="KW-1185">Reference proteome</keyword>
<dbReference type="PANTHER" id="PTHR43525:SF1">
    <property type="entry name" value="PROTEIN MALY"/>
    <property type="match status" value="1"/>
</dbReference>
<gene>
    <name evidence="7" type="ORF">N783_05325</name>
</gene>
<sequence>MSKFQKVTNRLSTRSVKWDWRKKLFNSEEVLPMWVADMDFEVPEAVKNALIKRAEHGIFGYTLTDQKVNETIQNWLKSKHDWEIEKDWLTYSPGVVPTLHTIIEALTSEEDKVLIQTPVYPPFFQVVNKHNRTLVKNPLQIENGRYEIDFKDLEEKLASGVKAFILCNPHNPVGRVWQKDELQKMADLCMKHDVLIISDEIHSDLVYPGYKHIPIASLSKDIEANTITCMAPSKTFNLAGLQASYVITPDKKMREAVNEQFGLQGLNMLNTMGITAMEAAYEHGGQWLEELIQVIKSNKDRLMERLHSETETIKVIEPEGTYLVWLDCREMGLSHSDLKQWFVEGAKVGLNDGASFGEDGEGFMRINIACPPETLEEGINRIVNATNAR</sequence>
<evidence type="ECO:0000313" key="7">
    <source>
        <dbReference type="EMBL" id="KGX83217.1"/>
    </source>
</evidence>
<dbReference type="EC" id="4.4.1.13" evidence="2"/>
<dbReference type="InterPro" id="IPR015424">
    <property type="entry name" value="PyrdxlP-dep_Trfase"/>
</dbReference>
<dbReference type="OrthoDB" id="9802872at2"/>
<evidence type="ECO:0000256" key="1">
    <source>
        <dbReference type="ARBA" id="ARBA00001933"/>
    </source>
</evidence>
<dbReference type="CDD" id="cd00609">
    <property type="entry name" value="AAT_like"/>
    <property type="match status" value="1"/>
</dbReference>
<dbReference type="InterPro" id="IPR027619">
    <property type="entry name" value="C-S_lyase_PatB-like"/>
</dbReference>
<dbReference type="AlphaFoldDB" id="A0A0A5HHT0"/>
<evidence type="ECO:0000256" key="2">
    <source>
        <dbReference type="ARBA" id="ARBA00012224"/>
    </source>
</evidence>
<reference evidence="7 8" key="1">
    <citation type="submission" date="2013-08" db="EMBL/GenBank/DDBJ databases">
        <authorList>
            <person name="Huang J."/>
            <person name="Wang G."/>
        </authorList>
    </citation>
    <scope>NUCLEOTIDE SEQUENCE [LARGE SCALE GENOMIC DNA]</scope>
    <source>
        <strain evidence="7 8">BH030004</strain>
    </source>
</reference>
<evidence type="ECO:0000313" key="8">
    <source>
        <dbReference type="Proteomes" id="UP000030403"/>
    </source>
</evidence>
<evidence type="ECO:0000256" key="4">
    <source>
        <dbReference type="ARBA" id="ARBA00023239"/>
    </source>
</evidence>
<dbReference type="GO" id="GO:0047804">
    <property type="term" value="F:cysteine-S-conjugate beta-lyase activity"/>
    <property type="evidence" value="ECO:0007669"/>
    <property type="project" value="UniProtKB-EC"/>
</dbReference>
<dbReference type="STRING" id="1385511.GCA_000425225_01885"/>
<dbReference type="Proteomes" id="UP000030403">
    <property type="component" value="Unassembled WGS sequence"/>
</dbReference>
<protein>
    <recommendedName>
        <fullName evidence="2">cysteine-S-conjugate beta-lyase</fullName>
        <ecNumber evidence="2">4.4.1.13</ecNumber>
    </recommendedName>
</protein>
<comment type="cofactor">
    <cofactor evidence="1">
        <name>pyridoxal 5'-phosphate</name>
        <dbReference type="ChEBI" id="CHEBI:597326"/>
    </cofactor>
</comment>
<dbReference type="EMBL" id="AVPF01000134">
    <property type="protein sequence ID" value="KGX83217.1"/>
    <property type="molecule type" value="Genomic_DNA"/>
</dbReference>
<dbReference type="eggNOG" id="COG1168">
    <property type="taxonomic scope" value="Bacteria"/>
</dbReference>
<dbReference type="SUPFAM" id="SSF53383">
    <property type="entry name" value="PLP-dependent transferases"/>
    <property type="match status" value="1"/>
</dbReference>
<keyword evidence="4 7" id="KW-0456">Lyase</keyword>
<dbReference type="Gene3D" id="3.40.640.10">
    <property type="entry name" value="Type I PLP-dependent aspartate aminotransferase-like (Major domain)"/>
    <property type="match status" value="1"/>
</dbReference>
<dbReference type="NCBIfam" id="TIGR04350">
    <property type="entry name" value="C_S_lyase_PatB"/>
    <property type="match status" value="1"/>
</dbReference>